<proteinExistence type="predicted"/>
<sequence length="208" mass="21918">MSHAPRPFQPPAPASYPGASAFNPRRAMRNPHHPGPMPGAAPNLMPMQPMQAMAHAPHPYGAHPQPHSNPQPATYGRSHPPAQTGHALAYPPSYAAPVPAAALMPPLSKRDAKRAAKARAKAEKAHAKIETKAMKKGARARSPLVPFVLGLVAGGVMTAYLSNALLSPRQLDGPAWTLPSAADMPMSDVPLAEAVPEDEIVFDEGEDS</sequence>
<dbReference type="RefSeq" id="WP_284371712.1">
    <property type="nucleotide sequence ID" value="NZ_BSNJ01000003.1"/>
</dbReference>
<organism evidence="3 4">
    <name type="scientific">Algimonas porphyrae</name>
    <dbReference type="NCBI Taxonomy" id="1128113"/>
    <lineage>
        <taxon>Bacteria</taxon>
        <taxon>Pseudomonadati</taxon>
        <taxon>Pseudomonadota</taxon>
        <taxon>Alphaproteobacteria</taxon>
        <taxon>Maricaulales</taxon>
        <taxon>Robiginitomaculaceae</taxon>
        <taxon>Algimonas</taxon>
    </lineage>
</organism>
<dbReference type="EMBL" id="BSNJ01000003">
    <property type="protein sequence ID" value="GLQ20813.1"/>
    <property type="molecule type" value="Genomic_DNA"/>
</dbReference>
<gene>
    <name evidence="3" type="ORF">GCM10007854_17680</name>
</gene>
<evidence type="ECO:0000313" key="3">
    <source>
        <dbReference type="EMBL" id="GLQ20813.1"/>
    </source>
</evidence>
<keyword evidence="2" id="KW-1133">Transmembrane helix</keyword>
<keyword evidence="2" id="KW-0472">Membrane</keyword>
<keyword evidence="4" id="KW-1185">Reference proteome</keyword>
<evidence type="ECO:0000313" key="4">
    <source>
        <dbReference type="Proteomes" id="UP001161390"/>
    </source>
</evidence>
<feature type="compositionally biased region" description="Low complexity" evidence="1">
    <location>
        <begin position="40"/>
        <end position="59"/>
    </location>
</feature>
<accession>A0ABQ5V1W6</accession>
<feature type="region of interest" description="Disordered" evidence="1">
    <location>
        <begin position="1"/>
        <end position="86"/>
    </location>
</feature>
<reference evidence="3" key="2">
    <citation type="submission" date="2023-01" db="EMBL/GenBank/DDBJ databases">
        <title>Draft genome sequence of Algimonas porphyrae strain NBRC 108216.</title>
        <authorList>
            <person name="Sun Q."/>
            <person name="Mori K."/>
        </authorList>
    </citation>
    <scope>NUCLEOTIDE SEQUENCE</scope>
    <source>
        <strain evidence="3">NBRC 108216</strain>
    </source>
</reference>
<keyword evidence="2" id="KW-0812">Transmembrane</keyword>
<reference evidence="3" key="1">
    <citation type="journal article" date="2014" name="Int. J. Syst. Evol. Microbiol.">
        <title>Complete genome of a new Firmicutes species belonging to the dominant human colonic microbiota ('Ruminococcus bicirculans') reveals two chromosomes and a selective capacity to utilize plant glucans.</title>
        <authorList>
            <consortium name="NISC Comparative Sequencing Program"/>
            <person name="Wegmann U."/>
            <person name="Louis P."/>
            <person name="Goesmann A."/>
            <person name="Henrissat B."/>
            <person name="Duncan S.H."/>
            <person name="Flint H.J."/>
        </authorList>
    </citation>
    <scope>NUCLEOTIDE SEQUENCE</scope>
    <source>
        <strain evidence="3">NBRC 108216</strain>
    </source>
</reference>
<name>A0ABQ5V1W6_9PROT</name>
<protein>
    <submittedName>
        <fullName evidence="3">Uncharacterized protein</fullName>
    </submittedName>
</protein>
<evidence type="ECO:0000256" key="2">
    <source>
        <dbReference type="SAM" id="Phobius"/>
    </source>
</evidence>
<comment type="caution">
    <text evidence="3">The sequence shown here is derived from an EMBL/GenBank/DDBJ whole genome shotgun (WGS) entry which is preliminary data.</text>
</comment>
<evidence type="ECO:0000256" key="1">
    <source>
        <dbReference type="SAM" id="MobiDB-lite"/>
    </source>
</evidence>
<dbReference type="Proteomes" id="UP001161390">
    <property type="component" value="Unassembled WGS sequence"/>
</dbReference>
<feature type="transmembrane region" description="Helical" evidence="2">
    <location>
        <begin position="144"/>
        <end position="166"/>
    </location>
</feature>